<dbReference type="KEGG" id="lic:LIC_10449"/>
<gene>
    <name evidence="1" type="ordered locus">LIC_10449</name>
</gene>
<protein>
    <recommendedName>
        <fullName evidence="3">DUF1564 family protein</fullName>
    </recommendedName>
</protein>
<accession>Q72V54</accession>
<dbReference type="HOGENOM" id="CLU_1684430_0_0_12"/>
<dbReference type="EMBL" id="AE016823">
    <property type="protein sequence ID" value="AAS69070.1"/>
    <property type="molecule type" value="Genomic_DNA"/>
</dbReference>
<organism evidence="1 2">
    <name type="scientific">Leptospira interrogans serogroup Icterohaemorrhagiae serovar copenhageni (strain Fiocruz L1-130)</name>
    <dbReference type="NCBI Taxonomy" id="267671"/>
    <lineage>
        <taxon>Bacteria</taxon>
        <taxon>Pseudomonadati</taxon>
        <taxon>Spirochaetota</taxon>
        <taxon>Spirochaetia</taxon>
        <taxon>Leptospirales</taxon>
        <taxon>Leptospiraceae</taxon>
        <taxon>Leptospira</taxon>
    </lineage>
</organism>
<dbReference type="AlphaFoldDB" id="Q72V54"/>
<reference evidence="1 2" key="1">
    <citation type="journal article" date="2004" name="J. Bacteriol.">
        <title>Comparative genomics of two Leptospira interrogans serovars reveals novel insights into physiology and pathogenesis.</title>
        <authorList>
            <person name="Nascimento A.L."/>
            <person name="Ko A.I."/>
            <person name="Martins E.A."/>
            <person name="Monteiro-Vitorello C.B."/>
            <person name="Ho P.L."/>
            <person name="Haake D.A."/>
            <person name="Verjovski-Almeida S."/>
            <person name="Hartskeerl R.A."/>
            <person name="Marques M.V."/>
            <person name="Oliveira M.C."/>
            <person name="Menck C.F."/>
            <person name="Leite L.C."/>
            <person name="Carrer H."/>
            <person name="Coutinho L.L."/>
            <person name="Degrave W.M."/>
            <person name="Dellagostin O.A."/>
            <person name="El-Dorry H."/>
            <person name="Ferro E.S."/>
            <person name="Ferro M.I."/>
            <person name="Furlan L.R."/>
            <person name="Gamberini M."/>
            <person name="Giglioti E.A."/>
            <person name="Goes-Neto A."/>
            <person name="Goldman G.H."/>
            <person name="Goldman M.H."/>
            <person name="Harakava R."/>
            <person name="Jeronimo S.M."/>
            <person name="Junqueira-De-Azevedo I.L."/>
            <person name="Kimura E.T."/>
            <person name="Kuramae E.E."/>
            <person name="Lemos E.G."/>
            <person name="Lemos M.V."/>
            <person name="Marino C.L."/>
            <person name="Nunes L.R."/>
            <person name="De Oliveira R.C."/>
            <person name="Pereira G.G."/>
            <person name="Reis M.S."/>
            <person name="Schriefer A."/>
            <person name="Siqueira W.J."/>
            <person name="Sommer P."/>
            <person name="Tsai S.M."/>
            <person name="Simpson A.J."/>
            <person name="Ferro J.A."/>
            <person name="Camargo L.E."/>
            <person name="Kitajima J.P."/>
            <person name="Setubal J.C."/>
            <person name="Van Sluys M.A."/>
        </authorList>
    </citation>
    <scope>NUCLEOTIDE SEQUENCE [LARGE SCALE GENOMIC DNA]</scope>
    <source>
        <strain evidence="1 2">Fiocruz L1-130</strain>
    </source>
</reference>
<dbReference type="Proteomes" id="UP000007037">
    <property type="component" value="Chromosome I"/>
</dbReference>
<evidence type="ECO:0008006" key="3">
    <source>
        <dbReference type="Google" id="ProtNLM"/>
    </source>
</evidence>
<evidence type="ECO:0000313" key="1">
    <source>
        <dbReference type="EMBL" id="AAS69070.1"/>
    </source>
</evidence>
<proteinExistence type="predicted"/>
<sequence length="156" mass="18477">MLRNKSFRTVFGTVLVRRIDMMQDYSRNIFLTVSLDRNFFSRLQEEEVNLSELAELGILLLHDFEKSGRCFLSIEREKVSTSFVIQKSSYLQIFNYCFHSFRSFDLLMEDILHNVYLDFYLGIGLKSFPILFDKHDVFGSENFFQLNNGTVFEEDC</sequence>
<evidence type="ECO:0000313" key="2">
    <source>
        <dbReference type="Proteomes" id="UP000007037"/>
    </source>
</evidence>
<name>Q72V54_LEPIC</name>